<proteinExistence type="predicted"/>
<dbReference type="GO" id="GO:0140588">
    <property type="term" value="P:chromatin looping"/>
    <property type="evidence" value="ECO:0007669"/>
    <property type="project" value="InterPro"/>
</dbReference>
<dbReference type="GO" id="GO:0061775">
    <property type="term" value="F:cohesin loader activity"/>
    <property type="evidence" value="ECO:0007669"/>
    <property type="project" value="InterPro"/>
</dbReference>
<dbReference type="GO" id="GO:0003682">
    <property type="term" value="F:chromatin binding"/>
    <property type="evidence" value="ECO:0007669"/>
    <property type="project" value="TreeGrafter"/>
</dbReference>
<sequence length="152" mass="17331">MLHECMKNSQACFILLYLKNFLMKLYGFSDAKVQEYSPSEAAKIYEKAVNNRRNMLMFNPHSALQELRMETVQKRDTVNGHIEMANQIVAFRNMLLSLDRDNGSDHDETDATGFIETVTSKGTINTMTEVEDQDTHMAENVSEVINLSEADT</sequence>
<reference evidence="1 2" key="2">
    <citation type="submission" date="2018-11" db="EMBL/GenBank/DDBJ databases">
        <authorList>
            <consortium name="Pathogen Informatics"/>
        </authorList>
    </citation>
    <scope>NUCLEOTIDE SEQUENCE [LARGE SCALE GENOMIC DNA]</scope>
</reference>
<accession>A0A183HPE7</accession>
<dbReference type="EMBL" id="UZAJ01011390">
    <property type="protein sequence ID" value="VDO59990.1"/>
    <property type="molecule type" value="Genomic_DNA"/>
</dbReference>
<keyword evidence="2" id="KW-1185">Reference proteome</keyword>
<evidence type="ECO:0000313" key="1">
    <source>
        <dbReference type="EMBL" id="VDO59990.1"/>
    </source>
</evidence>
<dbReference type="PANTHER" id="PTHR21704:SF18">
    <property type="entry name" value="NIPPED-B-LIKE PROTEIN"/>
    <property type="match status" value="1"/>
</dbReference>
<evidence type="ECO:0000313" key="3">
    <source>
        <dbReference type="WBParaSite" id="OFLC_0000935801-mRNA-1"/>
    </source>
</evidence>
<gene>
    <name evidence="1" type="ORF">OFLC_LOCUS9356</name>
</gene>
<dbReference type="InterPro" id="IPR033031">
    <property type="entry name" value="Scc2/Nipped-B"/>
</dbReference>
<dbReference type="GO" id="GO:0090694">
    <property type="term" value="C:Scc2-Scc4 cohesin loading complex"/>
    <property type="evidence" value="ECO:0007669"/>
    <property type="project" value="TreeGrafter"/>
</dbReference>
<dbReference type="GO" id="GO:1990414">
    <property type="term" value="P:replication-born double-strand break repair via sister chromatid exchange"/>
    <property type="evidence" value="ECO:0007669"/>
    <property type="project" value="TreeGrafter"/>
</dbReference>
<dbReference type="PANTHER" id="PTHR21704">
    <property type="entry name" value="NIPPED-B-LIKE PROTEIN DELANGIN SCC2-RELATED"/>
    <property type="match status" value="1"/>
</dbReference>
<dbReference type="AlphaFoldDB" id="A0A183HPE7"/>
<dbReference type="GO" id="GO:0034087">
    <property type="term" value="P:establishment of mitotic sister chromatid cohesion"/>
    <property type="evidence" value="ECO:0007669"/>
    <property type="project" value="TreeGrafter"/>
</dbReference>
<name>A0A183HPE7_9BILA</name>
<dbReference type="WBParaSite" id="OFLC_0000935801-mRNA-1">
    <property type="protein sequence ID" value="OFLC_0000935801-mRNA-1"/>
    <property type="gene ID" value="OFLC_0000935801"/>
</dbReference>
<organism evidence="3">
    <name type="scientific">Onchocerca flexuosa</name>
    <dbReference type="NCBI Taxonomy" id="387005"/>
    <lineage>
        <taxon>Eukaryota</taxon>
        <taxon>Metazoa</taxon>
        <taxon>Ecdysozoa</taxon>
        <taxon>Nematoda</taxon>
        <taxon>Chromadorea</taxon>
        <taxon>Rhabditida</taxon>
        <taxon>Spirurina</taxon>
        <taxon>Spiruromorpha</taxon>
        <taxon>Filarioidea</taxon>
        <taxon>Onchocercidae</taxon>
        <taxon>Onchocerca</taxon>
    </lineage>
</organism>
<protein>
    <submittedName>
        <fullName evidence="3">Protein FAR1-RELATED SEQUENCE</fullName>
    </submittedName>
</protein>
<evidence type="ECO:0000313" key="2">
    <source>
        <dbReference type="Proteomes" id="UP000267606"/>
    </source>
</evidence>
<dbReference type="STRING" id="387005.A0A183HPE7"/>
<dbReference type="GO" id="GO:0010468">
    <property type="term" value="P:regulation of gene expression"/>
    <property type="evidence" value="ECO:0007669"/>
    <property type="project" value="InterPro"/>
</dbReference>
<dbReference type="GO" id="GO:0071169">
    <property type="term" value="P:establishment of protein localization to chromatin"/>
    <property type="evidence" value="ECO:0007669"/>
    <property type="project" value="TreeGrafter"/>
</dbReference>
<reference evidence="3" key="1">
    <citation type="submission" date="2016-06" db="UniProtKB">
        <authorList>
            <consortium name="WormBaseParasite"/>
        </authorList>
    </citation>
    <scope>IDENTIFICATION</scope>
</reference>
<dbReference type="Proteomes" id="UP000267606">
    <property type="component" value="Unassembled WGS sequence"/>
</dbReference>